<reference evidence="1" key="2">
    <citation type="journal article" date="2023" name="Science">
        <title>Genomic signatures of disease resistance in endangered staghorn corals.</title>
        <authorList>
            <person name="Vollmer S.V."/>
            <person name="Selwyn J.D."/>
            <person name="Despard B.A."/>
            <person name="Roesel C.L."/>
        </authorList>
    </citation>
    <scope>NUCLEOTIDE SEQUENCE</scope>
    <source>
        <strain evidence="1">K2</strain>
    </source>
</reference>
<accession>A0AAD9V7Y0</accession>
<comment type="caution">
    <text evidence="1">The sequence shown here is derived from an EMBL/GenBank/DDBJ whole genome shotgun (WGS) entry which is preliminary data.</text>
</comment>
<protein>
    <submittedName>
        <fullName evidence="1">Uncharacterized protein</fullName>
    </submittedName>
</protein>
<keyword evidence="2" id="KW-1185">Reference proteome</keyword>
<organism evidence="1 2">
    <name type="scientific">Acropora cervicornis</name>
    <name type="common">Staghorn coral</name>
    <dbReference type="NCBI Taxonomy" id="6130"/>
    <lineage>
        <taxon>Eukaryota</taxon>
        <taxon>Metazoa</taxon>
        <taxon>Cnidaria</taxon>
        <taxon>Anthozoa</taxon>
        <taxon>Hexacorallia</taxon>
        <taxon>Scleractinia</taxon>
        <taxon>Astrocoeniina</taxon>
        <taxon>Acroporidae</taxon>
        <taxon>Acropora</taxon>
    </lineage>
</organism>
<name>A0AAD9V7Y0_ACRCE</name>
<reference evidence="1" key="1">
    <citation type="journal article" date="2023" name="G3 (Bethesda)">
        <title>Whole genome assembly and annotation of the endangered Caribbean coral Acropora cervicornis.</title>
        <authorList>
            <person name="Selwyn J.D."/>
            <person name="Vollmer S.V."/>
        </authorList>
    </citation>
    <scope>NUCLEOTIDE SEQUENCE</scope>
    <source>
        <strain evidence="1">K2</strain>
    </source>
</reference>
<dbReference type="Proteomes" id="UP001249851">
    <property type="component" value="Unassembled WGS sequence"/>
</dbReference>
<dbReference type="EMBL" id="JARQWQ010000023">
    <property type="protein sequence ID" value="KAK2564065.1"/>
    <property type="molecule type" value="Genomic_DNA"/>
</dbReference>
<sequence length="145" mass="16814">MAEPLPDSFEAVTINNKPIEVVTSLKRLGLTISNNVKWNAHIENVIKNYQNYQLRQLKRAKGDPAQLVCFYTVYPAHAPQVFHNGLPKYLSEELDNIQRCALRIIFPVLGYQEAVKECNITTLYQQRQLLTKRLFNEIRDNSCHK</sequence>
<gene>
    <name evidence="1" type="ORF">P5673_012286</name>
</gene>
<evidence type="ECO:0000313" key="2">
    <source>
        <dbReference type="Proteomes" id="UP001249851"/>
    </source>
</evidence>
<evidence type="ECO:0000313" key="1">
    <source>
        <dbReference type="EMBL" id="KAK2564065.1"/>
    </source>
</evidence>
<dbReference type="AlphaFoldDB" id="A0AAD9V7Y0"/>
<proteinExistence type="predicted"/>